<comment type="caution">
    <text evidence="7">Lacks conserved residue(s) required for the propagation of feature annotation.</text>
</comment>
<feature type="chain" id="PRO_5038000779" description="Peptidase M12A domain-containing protein" evidence="8">
    <location>
        <begin position="21"/>
        <end position="154"/>
    </location>
</feature>
<evidence type="ECO:0000313" key="11">
    <source>
        <dbReference type="Proteomes" id="UP000814243"/>
    </source>
</evidence>
<dbReference type="InterPro" id="IPR001506">
    <property type="entry name" value="Peptidase_M12A"/>
</dbReference>
<evidence type="ECO:0000256" key="1">
    <source>
        <dbReference type="ARBA" id="ARBA00001947"/>
    </source>
</evidence>
<dbReference type="PROSITE" id="PS51864">
    <property type="entry name" value="ASTACIN"/>
    <property type="match status" value="1"/>
</dbReference>
<dbReference type="Pfam" id="PF01400">
    <property type="entry name" value="Astacin"/>
    <property type="match status" value="1"/>
</dbReference>
<protein>
    <recommendedName>
        <fullName evidence="9">Peptidase M12A domain-containing protein</fullName>
    </recommendedName>
</protein>
<evidence type="ECO:0000256" key="8">
    <source>
        <dbReference type="SAM" id="SignalP"/>
    </source>
</evidence>
<accession>A0A922MUU4</accession>
<dbReference type="Proteomes" id="UP000814243">
    <property type="component" value="Unassembled WGS sequence"/>
</dbReference>
<evidence type="ECO:0000313" key="10">
    <source>
        <dbReference type="EMBL" id="KAH9643257.1"/>
    </source>
</evidence>
<dbReference type="EMBL" id="JACEFF010000144">
    <property type="protein sequence ID" value="KAH9643257.1"/>
    <property type="molecule type" value="Genomic_DNA"/>
</dbReference>
<keyword evidence="5" id="KW-0862">Zinc</keyword>
<feature type="domain" description="Peptidase M12A" evidence="9">
    <location>
        <begin position="91"/>
        <end position="154"/>
    </location>
</feature>
<keyword evidence="2" id="KW-0645">Protease</keyword>
<dbReference type="GO" id="GO:0006508">
    <property type="term" value="P:proteolysis"/>
    <property type="evidence" value="ECO:0007669"/>
    <property type="project" value="UniProtKB-KW"/>
</dbReference>
<evidence type="ECO:0000259" key="9">
    <source>
        <dbReference type="PROSITE" id="PS51864"/>
    </source>
</evidence>
<name>A0A922MUU4_SPOEX</name>
<evidence type="ECO:0000256" key="5">
    <source>
        <dbReference type="ARBA" id="ARBA00022833"/>
    </source>
</evidence>
<dbReference type="GO" id="GO:0046872">
    <property type="term" value="F:metal ion binding"/>
    <property type="evidence" value="ECO:0007669"/>
    <property type="project" value="UniProtKB-KW"/>
</dbReference>
<dbReference type="InterPro" id="IPR024079">
    <property type="entry name" value="MetalloPept_cat_dom_sf"/>
</dbReference>
<organism evidence="10 11">
    <name type="scientific">Spodoptera exigua</name>
    <name type="common">Beet armyworm</name>
    <name type="synonym">Noctua fulgens</name>
    <dbReference type="NCBI Taxonomy" id="7107"/>
    <lineage>
        <taxon>Eukaryota</taxon>
        <taxon>Metazoa</taxon>
        <taxon>Ecdysozoa</taxon>
        <taxon>Arthropoda</taxon>
        <taxon>Hexapoda</taxon>
        <taxon>Insecta</taxon>
        <taxon>Pterygota</taxon>
        <taxon>Neoptera</taxon>
        <taxon>Endopterygota</taxon>
        <taxon>Lepidoptera</taxon>
        <taxon>Glossata</taxon>
        <taxon>Ditrysia</taxon>
        <taxon>Noctuoidea</taxon>
        <taxon>Noctuidae</taxon>
        <taxon>Amphipyrinae</taxon>
        <taxon>Spodoptera</taxon>
    </lineage>
</organism>
<proteinExistence type="predicted"/>
<dbReference type="GO" id="GO:0004222">
    <property type="term" value="F:metalloendopeptidase activity"/>
    <property type="evidence" value="ECO:0007669"/>
    <property type="project" value="InterPro"/>
</dbReference>
<reference evidence="10" key="1">
    <citation type="journal article" date="2021" name="G3 (Bethesda)">
        <title>Genome and transcriptome analysis of the beet armyworm Spodoptera exigua reveals targets for pest control. .</title>
        <authorList>
            <person name="Simon S."/>
            <person name="Breeschoten T."/>
            <person name="Jansen H.J."/>
            <person name="Dirks R.P."/>
            <person name="Schranz M.E."/>
            <person name="Ros V.I.D."/>
        </authorList>
    </citation>
    <scope>NUCLEOTIDE SEQUENCE</scope>
    <source>
        <strain evidence="10">TB_SE_WUR_2020</strain>
    </source>
</reference>
<comment type="cofactor">
    <cofactor evidence="1">
        <name>Zn(2+)</name>
        <dbReference type="ChEBI" id="CHEBI:29105"/>
    </cofactor>
</comment>
<gene>
    <name evidence="10" type="ORF">HF086_010533</name>
</gene>
<dbReference type="AlphaFoldDB" id="A0A922MUU4"/>
<keyword evidence="8" id="KW-0732">Signal</keyword>
<dbReference type="PANTHER" id="PTHR10127">
    <property type="entry name" value="DISCOIDIN, CUB, EGF, LAMININ , AND ZINC METALLOPROTEASE DOMAIN CONTAINING"/>
    <property type="match status" value="1"/>
</dbReference>
<evidence type="ECO:0000256" key="3">
    <source>
        <dbReference type="ARBA" id="ARBA00022723"/>
    </source>
</evidence>
<evidence type="ECO:0000256" key="7">
    <source>
        <dbReference type="PROSITE-ProRule" id="PRU01211"/>
    </source>
</evidence>
<keyword evidence="3" id="KW-0479">Metal-binding</keyword>
<comment type="caution">
    <text evidence="10">The sequence shown here is derived from an EMBL/GenBank/DDBJ whole genome shotgun (WGS) entry which is preliminary data.</text>
</comment>
<dbReference type="SUPFAM" id="SSF55486">
    <property type="entry name" value="Metalloproteases ('zincins'), catalytic domain"/>
    <property type="match status" value="1"/>
</dbReference>
<evidence type="ECO:0000256" key="2">
    <source>
        <dbReference type="ARBA" id="ARBA00022670"/>
    </source>
</evidence>
<dbReference type="PANTHER" id="PTHR10127:SF780">
    <property type="entry name" value="METALLOENDOPEPTIDASE"/>
    <property type="match status" value="1"/>
</dbReference>
<dbReference type="Gene3D" id="3.40.390.10">
    <property type="entry name" value="Collagenase (Catalytic Domain)"/>
    <property type="match status" value="1"/>
</dbReference>
<evidence type="ECO:0000256" key="6">
    <source>
        <dbReference type="ARBA" id="ARBA00023049"/>
    </source>
</evidence>
<feature type="signal peptide" evidence="8">
    <location>
        <begin position="1"/>
        <end position="20"/>
    </location>
</feature>
<keyword evidence="4" id="KW-0378">Hydrolase</keyword>
<sequence length="154" mass="17753">MADYLSILLVWCSLVGFALAVPPVSRSRSDIESFRAFLERSRTDNGIRLESRMLANPKASVWENSGKFEGDILLNDEQAELMLQQYAGGRNAYIWPNTKWPSNTIVYEFNNEFTNAQINAIYAAMREISSRTCVRFRRREARDVNFVRITVSYP</sequence>
<keyword evidence="6" id="KW-0482">Metalloprotease</keyword>
<evidence type="ECO:0000256" key="4">
    <source>
        <dbReference type="ARBA" id="ARBA00022801"/>
    </source>
</evidence>